<evidence type="ECO:0000313" key="2">
    <source>
        <dbReference type="EMBL" id="KCZ86547.1"/>
    </source>
</evidence>
<dbReference type="STRING" id="1280952.HJA_15384"/>
<protein>
    <recommendedName>
        <fullName evidence="4">Lipoprotein</fullName>
    </recommendedName>
</protein>
<proteinExistence type="predicted"/>
<keyword evidence="1" id="KW-0732">Signal</keyword>
<dbReference type="OrthoDB" id="7626611at2"/>
<sequence length="332" mass="34579">MYSIRTIGAIVVAMGMALGASAQETKAEEQKSGDAISKSAAVYATYQSEVTDVKTKPLGSASDIDHALNSLGGHNPDQLSQGWISYSALIASQDPEYRAAVRDIADFYGRDAMMNGLANDVRYARTLNGGDTAVSAALAATEADSRRLTSAAAFVKEQAYSLQASGWAKAKIGNSGAKATALDRIQKAGIPASQPLVNAFSAADIDGVLVQAGAPGAPSLWDNVSGAASAIRFPAAMTSGLKLNRKRVKYGKEPIADQIATLAAFRVMGAEAATPAQMSSAMSERETRGCMNMANLNLQQCVAAANQQYEVPFCIGEHALADVGKCIGGVYQ</sequence>
<dbReference type="Proteomes" id="UP000024816">
    <property type="component" value="Unassembled WGS sequence"/>
</dbReference>
<evidence type="ECO:0000256" key="1">
    <source>
        <dbReference type="SAM" id="SignalP"/>
    </source>
</evidence>
<feature type="chain" id="PRO_5001577813" description="Lipoprotein" evidence="1">
    <location>
        <begin position="23"/>
        <end position="332"/>
    </location>
</feature>
<evidence type="ECO:0008006" key="4">
    <source>
        <dbReference type="Google" id="ProtNLM"/>
    </source>
</evidence>
<name>A0A059F7H0_9PROT</name>
<dbReference type="AlphaFoldDB" id="A0A059F7H0"/>
<reference evidence="2 3" key="1">
    <citation type="journal article" date="2014" name="Antonie Van Leeuwenhoek">
        <title>Hyphomonas beringensis sp. nov. and Hyphomonas chukchiensis sp. nov., isolated from surface seawater of the Bering Sea and Chukchi Sea.</title>
        <authorList>
            <person name="Li C."/>
            <person name="Lai Q."/>
            <person name="Li G."/>
            <person name="Dong C."/>
            <person name="Wang J."/>
            <person name="Liao Y."/>
            <person name="Shao Z."/>
        </authorList>
    </citation>
    <scope>NUCLEOTIDE SEQUENCE [LARGE SCALE GENOMIC DNA]</scope>
    <source>
        <strain evidence="2 3">VP2</strain>
    </source>
</reference>
<accession>A0A059F7H0</accession>
<gene>
    <name evidence="2" type="ORF">HJA_15384</name>
</gene>
<dbReference type="eggNOG" id="ENOG5032ZMF">
    <property type="taxonomic scope" value="Bacteria"/>
</dbReference>
<evidence type="ECO:0000313" key="3">
    <source>
        <dbReference type="Proteomes" id="UP000024816"/>
    </source>
</evidence>
<comment type="caution">
    <text evidence="2">The sequence shown here is derived from an EMBL/GenBank/DDBJ whole genome shotgun (WGS) entry which is preliminary data.</text>
</comment>
<organism evidence="2 3">
    <name type="scientific">Hyphomonas jannaschiana VP2</name>
    <dbReference type="NCBI Taxonomy" id="1280952"/>
    <lineage>
        <taxon>Bacteria</taxon>
        <taxon>Pseudomonadati</taxon>
        <taxon>Pseudomonadota</taxon>
        <taxon>Alphaproteobacteria</taxon>
        <taxon>Hyphomonadales</taxon>
        <taxon>Hyphomonadaceae</taxon>
        <taxon>Hyphomonas</taxon>
    </lineage>
</organism>
<keyword evidence="3" id="KW-1185">Reference proteome</keyword>
<dbReference type="PATRIC" id="fig|1280952.3.peg.3079"/>
<dbReference type="RefSeq" id="WP_035583853.1">
    <property type="nucleotide sequence ID" value="NZ_ARYJ01000013.1"/>
</dbReference>
<dbReference type="EMBL" id="ARYJ01000013">
    <property type="protein sequence ID" value="KCZ86547.1"/>
    <property type="molecule type" value="Genomic_DNA"/>
</dbReference>
<feature type="signal peptide" evidence="1">
    <location>
        <begin position="1"/>
        <end position="22"/>
    </location>
</feature>